<evidence type="ECO:0000256" key="9">
    <source>
        <dbReference type="HAMAP-Rule" id="MF_00920"/>
    </source>
</evidence>
<keyword evidence="4 9" id="KW-0378">Hydrolase</keyword>
<dbReference type="GO" id="GO:0005737">
    <property type="term" value="C:cytoplasm"/>
    <property type="evidence" value="ECO:0007669"/>
    <property type="project" value="UniProtKB-SubCell"/>
</dbReference>
<evidence type="ECO:0000313" key="11">
    <source>
        <dbReference type="EMBL" id="WMN12021.1"/>
    </source>
</evidence>
<dbReference type="SMART" id="SM00962">
    <property type="entry name" value="SRP54"/>
    <property type="match status" value="1"/>
</dbReference>
<evidence type="ECO:0000256" key="4">
    <source>
        <dbReference type="ARBA" id="ARBA00022801"/>
    </source>
</evidence>
<dbReference type="GO" id="GO:0003924">
    <property type="term" value="F:GTPase activity"/>
    <property type="evidence" value="ECO:0007669"/>
    <property type="project" value="UniProtKB-UniRule"/>
</dbReference>
<reference evidence="11 12" key="1">
    <citation type="submission" date="2023-08" db="EMBL/GenBank/DDBJ databases">
        <title>Comparative genomics and taxonomic characterization of three novel marine species of genus Marivirga.</title>
        <authorList>
            <person name="Muhammad N."/>
            <person name="Kim S.-G."/>
        </authorList>
    </citation>
    <scope>NUCLEOTIDE SEQUENCE [LARGE SCALE GENOMIC DNA]</scope>
    <source>
        <strain evidence="11 12">BDSF4-3</strain>
    </source>
</reference>
<evidence type="ECO:0000256" key="5">
    <source>
        <dbReference type="ARBA" id="ARBA00023134"/>
    </source>
</evidence>
<dbReference type="CDD" id="cd17874">
    <property type="entry name" value="FtsY"/>
    <property type="match status" value="1"/>
</dbReference>
<dbReference type="InterPro" id="IPR013822">
    <property type="entry name" value="Signal_recog_particl_SRP54_hlx"/>
</dbReference>
<dbReference type="PROSITE" id="PS00300">
    <property type="entry name" value="SRP54"/>
    <property type="match status" value="1"/>
</dbReference>
<feature type="domain" description="SRP54-type proteins GTP-binding" evidence="10">
    <location>
        <begin position="290"/>
        <end position="303"/>
    </location>
</feature>
<evidence type="ECO:0000256" key="1">
    <source>
        <dbReference type="ARBA" id="ARBA00022475"/>
    </source>
</evidence>
<dbReference type="InterPro" id="IPR000897">
    <property type="entry name" value="SRP54_GTPase_dom"/>
</dbReference>
<comment type="subcellular location">
    <subcellularLocation>
        <location evidence="9">Cell membrane</location>
        <topology evidence="9">Peripheral membrane protein</topology>
        <orientation evidence="9">Cytoplasmic side</orientation>
    </subcellularLocation>
    <subcellularLocation>
        <location evidence="9">Cytoplasm</location>
    </subcellularLocation>
</comment>
<dbReference type="InterPro" id="IPR036225">
    <property type="entry name" value="SRP/SRP_N"/>
</dbReference>
<dbReference type="FunFam" id="1.20.120.140:FF:000008">
    <property type="entry name" value="Signal recognition particle receptor FtsY"/>
    <property type="match status" value="1"/>
</dbReference>
<dbReference type="Gene3D" id="3.40.50.300">
    <property type="entry name" value="P-loop containing nucleotide triphosphate hydrolases"/>
    <property type="match status" value="1"/>
</dbReference>
<gene>
    <name evidence="9 11" type="primary">ftsY</name>
    <name evidence="11" type="ORF">QYS49_08320</name>
</gene>
<comment type="subunit">
    <text evidence="9">Part of the signal recognition particle protein translocation system, which is composed of SRP and FtsY.</text>
</comment>
<feature type="binding site" evidence="9">
    <location>
        <begin position="269"/>
        <end position="272"/>
    </location>
    <ligand>
        <name>GTP</name>
        <dbReference type="ChEBI" id="CHEBI:37565"/>
    </ligand>
</feature>
<keyword evidence="5 9" id="KW-0342">GTP-binding</keyword>
<comment type="similarity">
    <text evidence="9">Belongs to the GTP-binding SRP family. FtsY subfamily.</text>
</comment>
<keyword evidence="2 9" id="KW-0963">Cytoplasm</keyword>
<dbReference type="InterPro" id="IPR027417">
    <property type="entry name" value="P-loop_NTPase"/>
</dbReference>
<proteinExistence type="inferred from homology"/>
<dbReference type="InterPro" id="IPR042101">
    <property type="entry name" value="SRP54_N_sf"/>
</dbReference>
<dbReference type="GO" id="GO:0005525">
    <property type="term" value="F:GTP binding"/>
    <property type="evidence" value="ECO:0007669"/>
    <property type="project" value="UniProtKB-UniRule"/>
</dbReference>
<name>A0AA51NAV9_9BACT</name>
<dbReference type="InterPro" id="IPR004390">
    <property type="entry name" value="SR_rcpt_FtsY"/>
</dbReference>
<keyword evidence="6 9" id="KW-0472">Membrane</keyword>
<dbReference type="GO" id="GO:0006614">
    <property type="term" value="P:SRP-dependent cotranslational protein targeting to membrane"/>
    <property type="evidence" value="ECO:0007669"/>
    <property type="project" value="InterPro"/>
</dbReference>
<dbReference type="FunFam" id="3.40.50.300:FF:000053">
    <property type="entry name" value="Signal recognition particle receptor FtsY"/>
    <property type="match status" value="1"/>
</dbReference>
<dbReference type="EMBL" id="CP129971">
    <property type="protein sequence ID" value="WMN12021.1"/>
    <property type="molecule type" value="Genomic_DNA"/>
</dbReference>
<evidence type="ECO:0000256" key="2">
    <source>
        <dbReference type="ARBA" id="ARBA00022490"/>
    </source>
</evidence>
<dbReference type="PANTHER" id="PTHR43134">
    <property type="entry name" value="SIGNAL RECOGNITION PARTICLE RECEPTOR SUBUNIT ALPHA"/>
    <property type="match status" value="1"/>
</dbReference>
<accession>A0AA51NAV9</accession>
<dbReference type="AlphaFoldDB" id="A0AA51NAV9"/>
<dbReference type="Pfam" id="PF02881">
    <property type="entry name" value="SRP54_N"/>
    <property type="match status" value="1"/>
</dbReference>
<evidence type="ECO:0000256" key="3">
    <source>
        <dbReference type="ARBA" id="ARBA00022741"/>
    </source>
</evidence>
<organism evidence="11 12">
    <name type="scientific">Marivirga salinarum</name>
    <dbReference type="NCBI Taxonomy" id="3059078"/>
    <lineage>
        <taxon>Bacteria</taxon>
        <taxon>Pseudomonadati</taxon>
        <taxon>Bacteroidota</taxon>
        <taxon>Cytophagia</taxon>
        <taxon>Cytophagales</taxon>
        <taxon>Marivirgaceae</taxon>
        <taxon>Marivirga</taxon>
    </lineage>
</organism>
<evidence type="ECO:0000256" key="8">
    <source>
        <dbReference type="ARBA" id="ARBA00048027"/>
    </source>
</evidence>
<dbReference type="GO" id="GO:0005886">
    <property type="term" value="C:plasma membrane"/>
    <property type="evidence" value="ECO:0007669"/>
    <property type="project" value="UniProtKB-SubCell"/>
</dbReference>
<dbReference type="Pfam" id="PF00448">
    <property type="entry name" value="SRP54"/>
    <property type="match status" value="1"/>
</dbReference>
<keyword evidence="1 9" id="KW-1003">Cell membrane</keyword>
<dbReference type="PANTHER" id="PTHR43134:SF1">
    <property type="entry name" value="SIGNAL RECOGNITION PARTICLE RECEPTOR SUBUNIT ALPHA"/>
    <property type="match status" value="1"/>
</dbReference>
<dbReference type="NCBIfam" id="TIGR00064">
    <property type="entry name" value="ftsY"/>
    <property type="match status" value="1"/>
</dbReference>
<dbReference type="SUPFAM" id="SSF47364">
    <property type="entry name" value="Domain of the SRP/SRP receptor G-proteins"/>
    <property type="match status" value="1"/>
</dbReference>
<comment type="catalytic activity">
    <reaction evidence="8 9">
        <text>GTP + H2O = GDP + phosphate + H(+)</text>
        <dbReference type="Rhea" id="RHEA:19669"/>
        <dbReference type="ChEBI" id="CHEBI:15377"/>
        <dbReference type="ChEBI" id="CHEBI:15378"/>
        <dbReference type="ChEBI" id="CHEBI:37565"/>
        <dbReference type="ChEBI" id="CHEBI:43474"/>
        <dbReference type="ChEBI" id="CHEBI:58189"/>
        <dbReference type="EC" id="3.6.5.4"/>
    </reaction>
</comment>
<comment type="function">
    <text evidence="9">Involved in targeting and insertion of nascent membrane proteins into the cytoplasmic membrane. Acts as a receptor for the complex formed by the signal recognition particle (SRP) and the ribosome-nascent chain (RNC).</text>
</comment>
<keyword evidence="7 9" id="KW-0675">Receptor</keyword>
<dbReference type="HAMAP" id="MF_00920">
    <property type="entry name" value="FtsY"/>
    <property type="match status" value="1"/>
</dbReference>
<dbReference type="Gene3D" id="1.20.120.140">
    <property type="entry name" value="Signal recognition particle SRP54, nucleotide-binding domain"/>
    <property type="match status" value="1"/>
</dbReference>
<evidence type="ECO:0000313" key="12">
    <source>
        <dbReference type="Proteomes" id="UP001230496"/>
    </source>
</evidence>
<sequence length="319" mass="35146">MSIFKIFSKEKKESLDKGLEKTKESFFSKLGRTVVGKSQVDEDVLDELEEILISSDLGVNTTVKIIGRIEERVARDKYLGTSELDKILREEIAGLLSENNTQDLKDFSLPEDIKKPYVLLVVGVNGVGKTTTIGKLAAQYKKQGKKVILGAADTFRAAAVDQLKMWGERVDVPVVSHGMNTDPASVAFDAVKQGVQEEADIVIIDTAGRLHTKVNLMNELSKIKRVIQKFVNEAPHEVLLVLDGSTGQNAMIQAREFTKATEVTALAITKLDGTAKGGVVIGISEEFKIPVKYIGVGEKVEDLQVFNKMEFVDSFFKRV</sequence>
<dbReference type="EC" id="3.6.5.4" evidence="9"/>
<dbReference type="RefSeq" id="WP_308349817.1">
    <property type="nucleotide sequence ID" value="NZ_CP129971.1"/>
</dbReference>
<dbReference type="GO" id="GO:0005047">
    <property type="term" value="F:signal recognition particle binding"/>
    <property type="evidence" value="ECO:0007669"/>
    <property type="project" value="TreeGrafter"/>
</dbReference>
<feature type="binding site" evidence="9">
    <location>
        <begin position="123"/>
        <end position="130"/>
    </location>
    <ligand>
        <name>GTP</name>
        <dbReference type="ChEBI" id="CHEBI:37565"/>
    </ligand>
</feature>
<evidence type="ECO:0000256" key="6">
    <source>
        <dbReference type="ARBA" id="ARBA00023136"/>
    </source>
</evidence>
<keyword evidence="3 9" id="KW-0547">Nucleotide-binding</keyword>
<evidence type="ECO:0000256" key="7">
    <source>
        <dbReference type="ARBA" id="ARBA00023170"/>
    </source>
</evidence>
<dbReference type="SMART" id="SM00382">
    <property type="entry name" value="AAA"/>
    <property type="match status" value="1"/>
</dbReference>
<protein>
    <recommendedName>
        <fullName evidence="9">Signal recognition particle receptor FtsY</fullName>
        <shortName evidence="9">SRP receptor</shortName>
        <ecNumber evidence="9">3.6.5.4</ecNumber>
    </recommendedName>
</protein>
<feature type="binding site" evidence="9">
    <location>
        <begin position="205"/>
        <end position="209"/>
    </location>
    <ligand>
        <name>GTP</name>
        <dbReference type="ChEBI" id="CHEBI:37565"/>
    </ligand>
</feature>
<dbReference type="SUPFAM" id="SSF52540">
    <property type="entry name" value="P-loop containing nucleoside triphosphate hydrolases"/>
    <property type="match status" value="1"/>
</dbReference>
<dbReference type="SMART" id="SM00963">
    <property type="entry name" value="SRP54_N"/>
    <property type="match status" value="1"/>
</dbReference>
<dbReference type="InterPro" id="IPR003593">
    <property type="entry name" value="AAA+_ATPase"/>
</dbReference>
<keyword evidence="12" id="KW-1185">Reference proteome</keyword>
<dbReference type="KEGG" id="msaa:QYS49_08320"/>
<dbReference type="Proteomes" id="UP001230496">
    <property type="component" value="Chromosome"/>
</dbReference>
<evidence type="ECO:0000259" key="10">
    <source>
        <dbReference type="PROSITE" id="PS00300"/>
    </source>
</evidence>